<proteinExistence type="predicted"/>
<evidence type="ECO:0000256" key="1">
    <source>
        <dbReference type="SAM" id="MobiDB-lite"/>
    </source>
</evidence>
<protein>
    <submittedName>
        <fullName evidence="2">Uncharacterized protein</fullName>
    </submittedName>
</protein>
<evidence type="ECO:0000313" key="3">
    <source>
        <dbReference type="Proteomes" id="UP000499080"/>
    </source>
</evidence>
<keyword evidence="3" id="KW-1185">Reference proteome</keyword>
<comment type="caution">
    <text evidence="2">The sequence shown here is derived from an EMBL/GenBank/DDBJ whole genome shotgun (WGS) entry which is preliminary data.</text>
</comment>
<feature type="compositionally biased region" description="Basic and acidic residues" evidence="1">
    <location>
        <begin position="53"/>
        <end position="64"/>
    </location>
</feature>
<organism evidence="2 3">
    <name type="scientific">Araneus ventricosus</name>
    <name type="common">Orbweaver spider</name>
    <name type="synonym">Epeira ventricosa</name>
    <dbReference type="NCBI Taxonomy" id="182803"/>
    <lineage>
        <taxon>Eukaryota</taxon>
        <taxon>Metazoa</taxon>
        <taxon>Ecdysozoa</taxon>
        <taxon>Arthropoda</taxon>
        <taxon>Chelicerata</taxon>
        <taxon>Arachnida</taxon>
        <taxon>Araneae</taxon>
        <taxon>Araneomorphae</taxon>
        <taxon>Entelegynae</taxon>
        <taxon>Araneoidea</taxon>
        <taxon>Araneidae</taxon>
        <taxon>Araneus</taxon>
    </lineage>
</organism>
<feature type="region of interest" description="Disordered" evidence="1">
    <location>
        <begin position="50"/>
        <end position="81"/>
    </location>
</feature>
<dbReference type="Proteomes" id="UP000499080">
    <property type="component" value="Unassembled WGS sequence"/>
</dbReference>
<evidence type="ECO:0000313" key="2">
    <source>
        <dbReference type="EMBL" id="GBL73923.1"/>
    </source>
</evidence>
<name>A0A4Y2A2H6_ARAVE</name>
<reference evidence="2 3" key="1">
    <citation type="journal article" date="2019" name="Sci. Rep.">
        <title>Orb-weaving spider Araneus ventricosus genome elucidates the spidroin gene catalogue.</title>
        <authorList>
            <person name="Kono N."/>
            <person name="Nakamura H."/>
            <person name="Ohtoshi R."/>
            <person name="Moran D.A.P."/>
            <person name="Shinohara A."/>
            <person name="Yoshida Y."/>
            <person name="Fujiwara M."/>
            <person name="Mori M."/>
            <person name="Tomita M."/>
            <person name="Arakawa K."/>
        </authorList>
    </citation>
    <scope>NUCLEOTIDE SEQUENCE [LARGE SCALE GENOMIC DNA]</scope>
</reference>
<sequence>MRAVSQRRRDKTEESAVLPVSRCVNTRRAPRNAPCVDDEHNAPARRYAVQRLRPPEHSKIEEMPLMRGAGRVLPDAPPRHHATATALIRAMPATANAPPASTRPPTPPPTTAAVQTASPATKRPDIQRRRHPPPDYLSSAALNRHTARIRAIIAR</sequence>
<feature type="compositionally biased region" description="Low complexity" evidence="1">
    <location>
        <begin position="111"/>
        <end position="121"/>
    </location>
</feature>
<feature type="compositionally biased region" description="Pro residues" evidence="1">
    <location>
        <begin position="101"/>
        <end position="110"/>
    </location>
</feature>
<dbReference type="AlphaFoldDB" id="A0A4Y2A2H6"/>
<accession>A0A4Y2A2H6</accession>
<feature type="region of interest" description="Disordered" evidence="1">
    <location>
        <begin position="94"/>
        <end position="139"/>
    </location>
</feature>
<dbReference type="EMBL" id="BGPR01079302">
    <property type="protein sequence ID" value="GBL73923.1"/>
    <property type="molecule type" value="Genomic_DNA"/>
</dbReference>
<gene>
    <name evidence="2" type="ORF">AVEN_264064_1</name>
</gene>